<dbReference type="Pfam" id="PF07859">
    <property type="entry name" value="Abhydrolase_3"/>
    <property type="match status" value="1"/>
</dbReference>
<accession>A0A1H6TYN9</accession>
<sequence>MNPVFKFLLRLASSPRIDMQEDYQWVRKMQKLFSSAPSARYRILDEKIYSINKDHEIPVRIFYPKQKKHPEPILYIHGGGWVTGDIDYYTRACVNIADHLGRVVYSVDYRLAPENPFPAGLEDVYRVAEVLLTPLEGEQEEDWIIMGDSAGGNLAAVVSLLFKKRQKRMPKKQVLIYPVTYWDHTENSPFESIKTNGYDYGMTIKKIQGFMELYSPDLSERKTALISPLMAEDLTEQPETLVLTAEYDPLRDEGEAYGKALRKAGNIVNIHRVLNSVHGFINYPTFTEPVEETLKVMDDFLIR</sequence>
<name>A0A1H6TYN9_9LACT</name>
<evidence type="ECO:0000313" key="3">
    <source>
        <dbReference type="EMBL" id="SEI85121.1"/>
    </source>
</evidence>
<dbReference type="Gene3D" id="3.40.50.1820">
    <property type="entry name" value="alpha/beta hydrolase"/>
    <property type="match status" value="1"/>
</dbReference>
<dbReference type="OrthoDB" id="9815425at2"/>
<dbReference type="RefSeq" id="WP_091635257.1">
    <property type="nucleotide sequence ID" value="NZ_FNYW01000025.1"/>
</dbReference>
<dbReference type="SUPFAM" id="SSF53474">
    <property type="entry name" value="alpha/beta-Hydrolases"/>
    <property type="match status" value="1"/>
</dbReference>
<dbReference type="InterPro" id="IPR050300">
    <property type="entry name" value="GDXG_lipolytic_enzyme"/>
</dbReference>
<organism evidence="3 4">
    <name type="scientific">Alkalibacterium gilvum</name>
    <dbReference type="NCBI Taxonomy" id="1130080"/>
    <lineage>
        <taxon>Bacteria</taxon>
        <taxon>Bacillati</taxon>
        <taxon>Bacillota</taxon>
        <taxon>Bacilli</taxon>
        <taxon>Lactobacillales</taxon>
        <taxon>Carnobacteriaceae</taxon>
        <taxon>Alkalibacterium</taxon>
    </lineage>
</organism>
<evidence type="ECO:0000259" key="2">
    <source>
        <dbReference type="Pfam" id="PF07859"/>
    </source>
</evidence>
<dbReference type="PANTHER" id="PTHR48081">
    <property type="entry name" value="AB HYDROLASE SUPERFAMILY PROTEIN C4A8.06C"/>
    <property type="match status" value="1"/>
</dbReference>
<gene>
    <name evidence="3" type="ORF">SAMN04488113_12522</name>
</gene>
<dbReference type="InterPro" id="IPR029058">
    <property type="entry name" value="AB_hydrolase_fold"/>
</dbReference>
<feature type="domain" description="Alpha/beta hydrolase fold-3" evidence="2">
    <location>
        <begin position="73"/>
        <end position="281"/>
    </location>
</feature>
<reference evidence="4" key="1">
    <citation type="submission" date="2016-10" db="EMBL/GenBank/DDBJ databases">
        <authorList>
            <person name="Varghese N."/>
            <person name="Submissions S."/>
        </authorList>
    </citation>
    <scope>NUCLEOTIDE SEQUENCE [LARGE SCALE GENOMIC DNA]</scope>
    <source>
        <strain evidence="4">DSM 25751</strain>
    </source>
</reference>
<protein>
    <submittedName>
        <fullName evidence="3">Acetyl esterase/lipase</fullName>
    </submittedName>
</protein>
<keyword evidence="4" id="KW-1185">Reference proteome</keyword>
<keyword evidence="1" id="KW-0378">Hydrolase</keyword>
<evidence type="ECO:0000256" key="1">
    <source>
        <dbReference type="ARBA" id="ARBA00022801"/>
    </source>
</evidence>
<evidence type="ECO:0000313" key="4">
    <source>
        <dbReference type="Proteomes" id="UP000198564"/>
    </source>
</evidence>
<dbReference type="STRING" id="1130080.SAMN04488113_12522"/>
<proteinExistence type="predicted"/>
<dbReference type="AlphaFoldDB" id="A0A1H6TYN9"/>
<dbReference type="GO" id="GO:0016787">
    <property type="term" value="F:hydrolase activity"/>
    <property type="evidence" value="ECO:0007669"/>
    <property type="project" value="UniProtKB-KW"/>
</dbReference>
<dbReference type="EMBL" id="FNYW01000025">
    <property type="protein sequence ID" value="SEI85121.1"/>
    <property type="molecule type" value="Genomic_DNA"/>
</dbReference>
<dbReference type="Proteomes" id="UP000198564">
    <property type="component" value="Unassembled WGS sequence"/>
</dbReference>
<dbReference type="InterPro" id="IPR013094">
    <property type="entry name" value="AB_hydrolase_3"/>
</dbReference>
<dbReference type="PANTHER" id="PTHR48081:SF8">
    <property type="entry name" value="ALPHA_BETA HYDROLASE FOLD-3 DOMAIN-CONTAINING PROTEIN-RELATED"/>
    <property type="match status" value="1"/>
</dbReference>